<evidence type="ECO:0000259" key="5">
    <source>
        <dbReference type="Pfam" id="PF12728"/>
    </source>
</evidence>
<comment type="similarity">
    <text evidence="2">Belongs to the citrate synthase family.</text>
</comment>
<dbReference type="GO" id="GO:0036440">
    <property type="term" value="F:citrate synthase activity"/>
    <property type="evidence" value="ECO:0007669"/>
    <property type="project" value="UniProtKB-EC"/>
</dbReference>
<dbReference type="InterPro" id="IPR016143">
    <property type="entry name" value="Citrate_synth-like_sm_a-sub"/>
</dbReference>
<comment type="pathway">
    <text evidence="1">Carbohydrate metabolism; tricarboxylic acid cycle.</text>
</comment>
<evidence type="ECO:0000313" key="6">
    <source>
        <dbReference type="EMBL" id="ACY22752.1"/>
    </source>
</evidence>
<keyword evidence="4" id="KW-0808">Transferase</keyword>
<dbReference type="InterPro" id="IPR010093">
    <property type="entry name" value="SinI_DNA-bd"/>
</dbReference>
<dbReference type="eggNOG" id="COG0372">
    <property type="taxonomic scope" value="Bacteria"/>
</dbReference>
<dbReference type="Proteomes" id="UP000001219">
    <property type="component" value="Chromosome"/>
</dbReference>
<dbReference type="InterPro" id="IPR036969">
    <property type="entry name" value="Citrate_synthase_sf"/>
</dbReference>
<dbReference type="NCBIfam" id="TIGR01764">
    <property type="entry name" value="excise"/>
    <property type="match status" value="1"/>
</dbReference>
<dbReference type="STRING" id="526226.Gbro_3560"/>
<feature type="domain" description="Helix-turn-helix" evidence="5">
    <location>
        <begin position="4"/>
        <end position="54"/>
    </location>
</feature>
<reference evidence="7" key="1">
    <citation type="submission" date="2009-10" db="EMBL/GenBank/DDBJ databases">
        <title>The complete chromosome of Gordonia bronchialis DSM 43247.</title>
        <authorList>
            <consortium name="US DOE Joint Genome Institute (JGI-PGF)"/>
            <person name="Lucas S."/>
            <person name="Copeland A."/>
            <person name="Lapidus A."/>
            <person name="Glavina del Rio T."/>
            <person name="Dalin E."/>
            <person name="Tice H."/>
            <person name="Bruce D."/>
            <person name="Goodwin L."/>
            <person name="Pitluck S."/>
            <person name="Kyrpides N."/>
            <person name="Mavromatis K."/>
            <person name="Ivanova N."/>
            <person name="Ovchinnikova G."/>
            <person name="Saunders E."/>
            <person name="Brettin T."/>
            <person name="Detter J.C."/>
            <person name="Han C."/>
            <person name="Larimer F."/>
            <person name="Land M."/>
            <person name="Hauser L."/>
            <person name="Markowitz V."/>
            <person name="Cheng J.-F."/>
            <person name="Hugenholtz P."/>
            <person name="Woyke T."/>
            <person name="Wu D."/>
            <person name="Jando M."/>
            <person name="Schneider S."/>
            <person name="Goeker M."/>
            <person name="Klenk H.-P."/>
            <person name="Eisen J.A."/>
        </authorList>
    </citation>
    <scope>NUCLEOTIDE SEQUENCE [LARGE SCALE GENOMIC DNA]</scope>
    <source>
        <strain evidence="7">ATCC 25592 / DSM 43247 / BCRC 13721 / JCM 3198 / KCTC 3076 / NBRC 16047 / NCTC 10667</strain>
    </source>
</reference>
<sequence length="412" mass="43909">MSRMTARETAARLGVKLDTVYAYVSRGVLTATRQPGSRNSLFDRDEVEQLARRGRPRRTSRPSALDLIVETGLTTIADQRVRYRGRDACAMARTHSFEETAGWLWTGDEEPENRWQPYPVTIPDILEHPRDRMRAAVVLAAAAEPFRADLTLPAVTTSARSVIATMVVAAADRPPTRVPRLHLPAGGAPISGSLAGVLCGGLLSRLSTKGIVASVNAALVLLTDHELASSTMAARVAASVRADPFSVVLAGLGSTAGPLHAGASALVYPMLVDAADRGSERAIARALETHEHLPGFGHPLYPDGDPRGKMLLALLDAEFANSAALSSIHTLRRTAERRTGIIANIDFALGALCFLAGMPVAAGEALFTIARTAGWIAHAIEEYGEPPLRFRANAVPREPRFSAGRTALPSGD</sequence>
<evidence type="ECO:0000256" key="1">
    <source>
        <dbReference type="ARBA" id="ARBA00005163"/>
    </source>
</evidence>
<evidence type="ECO:0000256" key="4">
    <source>
        <dbReference type="ARBA" id="ARBA00022679"/>
    </source>
</evidence>
<dbReference type="Gene3D" id="1.10.230.10">
    <property type="entry name" value="Cytochrome P450-Terp, domain 2"/>
    <property type="match status" value="1"/>
</dbReference>
<dbReference type="GO" id="GO:0006099">
    <property type="term" value="P:tricarboxylic acid cycle"/>
    <property type="evidence" value="ECO:0007669"/>
    <property type="project" value="UniProtKB-UniPathway"/>
</dbReference>
<dbReference type="InterPro" id="IPR009061">
    <property type="entry name" value="DNA-bd_dom_put_sf"/>
</dbReference>
<proteinExistence type="inferred from homology"/>
<dbReference type="GO" id="GO:0005829">
    <property type="term" value="C:cytosol"/>
    <property type="evidence" value="ECO:0007669"/>
    <property type="project" value="TreeGrafter"/>
</dbReference>
<dbReference type="KEGG" id="gbr:Gbro_3560"/>
<dbReference type="GO" id="GO:0003677">
    <property type="term" value="F:DNA binding"/>
    <property type="evidence" value="ECO:0007669"/>
    <property type="project" value="InterPro"/>
</dbReference>
<dbReference type="Pfam" id="PF12728">
    <property type="entry name" value="HTH_17"/>
    <property type="match status" value="1"/>
</dbReference>
<evidence type="ECO:0000256" key="2">
    <source>
        <dbReference type="ARBA" id="ARBA00010566"/>
    </source>
</evidence>
<dbReference type="PANTHER" id="PTHR11739:SF4">
    <property type="entry name" value="CITRATE SYNTHASE, PEROXISOMAL"/>
    <property type="match status" value="1"/>
</dbReference>
<dbReference type="GO" id="GO:0005975">
    <property type="term" value="P:carbohydrate metabolic process"/>
    <property type="evidence" value="ECO:0007669"/>
    <property type="project" value="TreeGrafter"/>
</dbReference>
<evidence type="ECO:0000256" key="3">
    <source>
        <dbReference type="ARBA" id="ARBA00012972"/>
    </source>
</evidence>
<keyword evidence="7" id="KW-1185">Reference proteome</keyword>
<dbReference type="PANTHER" id="PTHR11739">
    <property type="entry name" value="CITRATE SYNTHASE"/>
    <property type="match status" value="1"/>
</dbReference>
<protein>
    <recommendedName>
        <fullName evidence="3">citrate synthase (unknown stereospecificity)</fullName>
        <ecNumber evidence="3">2.3.3.16</ecNumber>
    </recommendedName>
</protein>
<dbReference type="EMBL" id="CP001802">
    <property type="protein sequence ID" value="ACY22752.1"/>
    <property type="molecule type" value="Genomic_DNA"/>
</dbReference>
<dbReference type="HOGENOM" id="CLU_025068_1_0_11"/>
<dbReference type="SUPFAM" id="SSF46955">
    <property type="entry name" value="Putative DNA-binding domain"/>
    <property type="match status" value="1"/>
</dbReference>
<evidence type="ECO:0000313" key="7">
    <source>
        <dbReference type="Proteomes" id="UP000001219"/>
    </source>
</evidence>
<dbReference type="Gene3D" id="1.10.580.10">
    <property type="entry name" value="Citrate Synthase, domain 1"/>
    <property type="match status" value="1"/>
</dbReference>
<dbReference type="SUPFAM" id="SSF48256">
    <property type="entry name" value="Citrate synthase"/>
    <property type="match status" value="1"/>
</dbReference>
<dbReference type="Pfam" id="PF00285">
    <property type="entry name" value="Citrate_synt"/>
    <property type="match status" value="1"/>
</dbReference>
<dbReference type="RefSeq" id="WP_012835265.1">
    <property type="nucleotide sequence ID" value="NC_013441.1"/>
</dbReference>
<dbReference type="InterPro" id="IPR041657">
    <property type="entry name" value="HTH_17"/>
</dbReference>
<name>D0LF57_GORB4</name>
<gene>
    <name evidence="6" type="ordered locus">Gbro_3560</name>
</gene>
<accession>D0LF57</accession>
<dbReference type="InterPro" id="IPR002020">
    <property type="entry name" value="Citrate_synthase"/>
</dbReference>
<organism evidence="6 7">
    <name type="scientific">Gordonia bronchialis (strain ATCC 25592 / DSM 43247 / BCRC 13721 / JCM 3198 / KCTC 3076 / NBRC 16047 / NCTC 10667)</name>
    <name type="common">Rhodococcus bronchialis</name>
    <dbReference type="NCBI Taxonomy" id="526226"/>
    <lineage>
        <taxon>Bacteria</taxon>
        <taxon>Bacillati</taxon>
        <taxon>Actinomycetota</taxon>
        <taxon>Actinomycetes</taxon>
        <taxon>Mycobacteriales</taxon>
        <taxon>Gordoniaceae</taxon>
        <taxon>Gordonia</taxon>
    </lineage>
</organism>
<dbReference type="EC" id="2.3.3.16" evidence="3"/>
<reference evidence="6 7" key="2">
    <citation type="journal article" date="2010" name="Stand. Genomic Sci.">
        <title>Complete genome sequence of Gordonia bronchialis type strain (3410).</title>
        <authorList>
            <person name="Ivanova N."/>
            <person name="Sikorski J."/>
            <person name="Jando M."/>
            <person name="Lapidus A."/>
            <person name="Nolan M."/>
            <person name="Lucas S."/>
            <person name="Del Rio T.G."/>
            <person name="Tice H."/>
            <person name="Copeland A."/>
            <person name="Cheng J.F."/>
            <person name="Chen F."/>
            <person name="Bruce D."/>
            <person name="Goodwin L."/>
            <person name="Pitluck S."/>
            <person name="Mavromatis K."/>
            <person name="Ovchinnikova G."/>
            <person name="Pati A."/>
            <person name="Chen A."/>
            <person name="Palaniappan K."/>
            <person name="Land M."/>
            <person name="Hauser L."/>
            <person name="Chang Y.J."/>
            <person name="Jeffries C.D."/>
            <person name="Chain P."/>
            <person name="Saunders E."/>
            <person name="Han C."/>
            <person name="Detter J.C."/>
            <person name="Brettin T."/>
            <person name="Rohde M."/>
            <person name="Goker M."/>
            <person name="Bristow J."/>
            <person name="Eisen J.A."/>
            <person name="Markowitz V."/>
            <person name="Hugenholtz P."/>
            <person name="Klenk H.P."/>
            <person name="Kyrpides N.C."/>
        </authorList>
    </citation>
    <scope>NUCLEOTIDE SEQUENCE [LARGE SCALE GENOMIC DNA]</scope>
    <source>
        <strain evidence="7">ATCC 25592 / DSM 43247 / BCRC 13721 / JCM 3198 / KCTC 3076 / NBRC 16047 / NCTC 10667</strain>
    </source>
</reference>
<dbReference type="UniPathway" id="UPA00223"/>
<dbReference type="AlphaFoldDB" id="D0LF57"/>
<dbReference type="InterPro" id="IPR016142">
    <property type="entry name" value="Citrate_synth-like_lrg_a-sub"/>
</dbReference>
<dbReference type="OrthoDB" id="9800864at2"/>